<dbReference type="InterPro" id="IPR048630">
    <property type="entry name" value="Sec8_M"/>
</dbReference>
<keyword evidence="2 4" id="KW-0268">Exocytosis</keyword>
<dbReference type="PANTHER" id="PTHR14146">
    <property type="entry name" value="EXOCYST COMPLEX COMPONENT 4"/>
    <property type="match status" value="1"/>
</dbReference>
<evidence type="ECO:0000256" key="1">
    <source>
        <dbReference type="ARBA" id="ARBA00022448"/>
    </source>
</evidence>
<evidence type="ECO:0000313" key="9">
    <source>
        <dbReference type="Proteomes" id="UP000053342"/>
    </source>
</evidence>
<dbReference type="GO" id="GO:0090522">
    <property type="term" value="P:vesicle tethering involved in exocytosis"/>
    <property type="evidence" value="ECO:0007669"/>
    <property type="project" value="UniProtKB-UniRule"/>
</dbReference>
<dbReference type="Pfam" id="PF04048">
    <property type="entry name" value="Sec8_N"/>
    <property type="match status" value="1"/>
</dbReference>
<dbReference type="InterPro" id="IPR039682">
    <property type="entry name" value="Sec8/EXOC4"/>
</dbReference>
<dbReference type="Proteomes" id="UP000053342">
    <property type="component" value="Unassembled WGS sequence"/>
</dbReference>
<feature type="region of interest" description="Disordered" evidence="5">
    <location>
        <begin position="1"/>
        <end position="220"/>
    </location>
</feature>
<dbReference type="GO" id="GO:0006904">
    <property type="term" value="P:vesicle docking involved in exocytosis"/>
    <property type="evidence" value="ECO:0007669"/>
    <property type="project" value="InterPro"/>
</dbReference>
<evidence type="ECO:0000256" key="3">
    <source>
        <dbReference type="ARBA" id="ARBA00022927"/>
    </source>
</evidence>
<feature type="compositionally biased region" description="Polar residues" evidence="5">
    <location>
        <begin position="22"/>
        <end position="32"/>
    </location>
</feature>
<dbReference type="HOGENOM" id="CLU_004025_0_0_1"/>
<dbReference type="RefSeq" id="XP_016267589.1">
    <property type="nucleotide sequence ID" value="XM_016400536.1"/>
</dbReference>
<dbReference type="EMBL" id="KN847332">
    <property type="protein sequence ID" value="KIW47373.1"/>
    <property type="molecule type" value="Genomic_DNA"/>
</dbReference>
<dbReference type="OrthoDB" id="272977at2759"/>
<feature type="compositionally biased region" description="Gly residues" evidence="5">
    <location>
        <begin position="84"/>
        <end position="110"/>
    </location>
</feature>
<feature type="compositionally biased region" description="Low complexity" evidence="5">
    <location>
        <begin position="41"/>
        <end position="56"/>
    </location>
</feature>
<gene>
    <name evidence="8" type="ORF">PV06_00073</name>
</gene>
<feature type="compositionally biased region" description="Basic and acidic residues" evidence="5">
    <location>
        <begin position="145"/>
        <end position="165"/>
    </location>
</feature>
<comment type="function">
    <text evidence="4">Component of the exocyst complex involved in the docking of exocytic vesicles with fusion sites on the plasma membrane.</text>
</comment>
<dbReference type="InterPro" id="IPR007191">
    <property type="entry name" value="Sec8_exocyst_N"/>
</dbReference>
<sequence>MSNNPYALNGYGGPTNGTNPYAPTNVSHSISSGRYADPYLNRQNNSSSASVNSFGSQERRRRSNPYEQRGERDSPAQGLPGRVAPGGGSGGGGYGGSAGGGVGGGGGYGGLPRPRYAEEPPPRNDNGYAREREPQAYEQRPQRPPTRDRDRVNHDPRFRDNREGRSPMPPPPTMPPTTMPKKPSMTSLNAPSSQTNGYSNQTYPLPENANRQYSPRRPQKSMDEILRHIQSSWKDMEGDECVPVKIALKLMDPSSLGLKDKEDDFSSTHVDLQKCLKSVVNEHYADFNSAVGTYHKIQSAIRESQSRVRHLKGGLMSVKGGMLTTRPELRGLAEQSGDLDHMLVILSNIESLKTVPGKLEEKISEKKFLGAVDLLMDSLKAITKSELDGIGAITDLRSYFINQESTLLDILVEELHDHLYLRSPYCKDRWKGKKANGEDRESKDNLMGSVNVWDRPFIHYLNSADITTPMIEDASKNPEADTFYYIHMILESLHKLGQLGEAVSRIEQRMPMELYKVVEKTNHDIDAKYPTHLRGHVNKDGRKVMALQVHDARAQVLSDFLWTLYSKFEAIAESHRVLHEIITGIASREKLTKPDKYTSGFKELWKLYQMEMRSLLHDYLATDGGMTLRSGLNTTTSTDIFARPTRDKSKKMFKLSEMDLKSESMKAEEDELDEILKSSVPGLVSKSRAGNGLDLTSERSGQDVSAAGHKLLIEPGVFNMTILLPPSLTFLQRLKDVVPTTAHIPMSTLTSFLDDFLINVFHPQLEEAVTELCTQCMIDLEAFSEDSQWSKHSTHPVFKGTVSFMGLIRAFSGMLGSIPQDQMFTQLIIDQLVTYYDKCFGYYKALVSRVVPSSANQNVNTLALKAAAAFAESGEVRDAALELLAHDYSGGATSRAALVAKEVQALLSATKQHPLSSYDIISDPKSVHQLSLLYNSMQWLSAALTQIRHVESGHPGHTRTGSQAKAARRWTLITGLRSLGGKSPNHPGATAPVLLPLGSETAVAFDGTVSSFRALAQSSLLTLHIDIRCGIIHQLSRTLRGPGPEADATNNGSTTSPGEPLNRDSTTLPPLGSGLYPYVLAAPPTSASPLILELNNDLIAFDSNIATYLGSRERGFILTGLARLVDRYIVIAADSIGVMNTNGAERVRIDAMVIQQNLRAVLASTASNTHATRDAAAVGGRSAGVVDADKSSVAAGLGISTGVPAEAEDDNDDDDTSGLLTWSSQYFNLFLQGPDAVLQYVRDCKAQKRDVGYTYDELRTLVELCCSAKLRGEDREESIKARKGQQEILLALGEVMWDS</sequence>
<proteinExistence type="inferred from homology"/>
<comment type="similarity">
    <text evidence="4">Belongs to the SEC8 family.</text>
</comment>
<dbReference type="GO" id="GO:0015031">
    <property type="term" value="P:protein transport"/>
    <property type="evidence" value="ECO:0007669"/>
    <property type="project" value="UniProtKB-KW"/>
</dbReference>
<dbReference type="GeneID" id="27352147"/>
<name>A0A0D2DWA4_9EURO</name>
<feature type="compositionally biased region" description="Polar residues" evidence="5">
    <location>
        <begin position="188"/>
        <end position="213"/>
    </location>
</feature>
<protein>
    <recommendedName>
        <fullName evidence="4">Exocyst complex component Sec8</fullName>
    </recommendedName>
</protein>
<dbReference type="GO" id="GO:0000145">
    <property type="term" value="C:exocyst"/>
    <property type="evidence" value="ECO:0007669"/>
    <property type="project" value="UniProtKB-UniRule"/>
</dbReference>
<evidence type="ECO:0000256" key="4">
    <source>
        <dbReference type="RuleBase" id="RU367079"/>
    </source>
</evidence>
<keyword evidence="1 4" id="KW-0813">Transport</keyword>
<keyword evidence="3 4" id="KW-0653">Protein transport</keyword>
<feature type="compositionally biased region" description="Polar residues" evidence="5">
    <location>
        <begin position="1048"/>
        <end position="1067"/>
    </location>
</feature>
<dbReference type="Pfam" id="PF20652">
    <property type="entry name" value="Sec8_C"/>
    <property type="match status" value="1"/>
</dbReference>
<evidence type="ECO:0000259" key="7">
    <source>
        <dbReference type="Pfam" id="PF20652"/>
    </source>
</evidence>
<dbReference type="GO" id="GO:0006893">
    <property type="term" value="P:Golgi to plasma membrane transport"/>
    <property type="evidence" value="ECO:0007669"/>
    <property type="project" value="TreeGrafter"/>
</dbReference>
<feature type="domain" description="Exocyst complex component Sec8 N-terminal" evidence="6">
    <location>
        <begin position="222"/>
        <end position="361"/>
    </location>
</feature>
<dbReference type="VEuPathDB" id="FungiDB:PV06_00073"/>
<evidence type="ECO:0000259" key="6">
    <source>
        <dbReference type="Pfam" id="PF04048"/>
    </source>
</evidence>
<evidence type="ECO:0000256" key="2">
    <source>
        <dbReference type="ARBA" id="ARBA00022483"/>
    </source>
</evidence>
<reference evidence="8 9" key="1">
    <citation type="submission" date="2015-01" db="EMBL/GenBank/DDBJ databases">
        <title>The Genome Sequence of Exophiala oligosperma CBS72588.</title>
        <authorList>
            <consortium name="The Broad Institute Genomics Platform"/>
            <person name="Cuomo C."/>
            <person name="de Hoog S."/>
            <person name="Gorbushina A."/>
            <person name="Stielow B."/>
            <person name="Teixiera M."/>
            <person name="Abouelleil A."/>
            <person name="Chapman S.B."/>
            <person name="Priest M."/>
            <person name="Young S.K."/>
            <person name="Wortman J."/>
            <person name="Nusbaum C."/>
            <person name="Birren B."/>
        </authorList>
    </citation>
    <scope>NUCLEOTIDE SEQUENCE [LARGE SCALE GENOMIC DNA]</scope>
    <source>
        <strain evidence="8 9">CBS 72588</strain>
    </source>
</reference>
<accession>A0A0D2DWA4</accession>
<feature type="domain" description="Exocyst complex component Sec8 middle helical bundle" evidence="7">
    <location>
        <begin position="477"/>
        <end position="728"/>
    </location>
</feature>
<dbReference type="PANTHER" id="PTHR14146:SF0">
    <property type="entry name" value="EXOCYST COMPLEX COMPONENT 4"/>
    <property type="match status" value="1"/>
</dbReference>
<feature type="compositionally biased region" description="Pro residues" evidence="5">
    <location>
        <begin position="167"/>
        <end position="178"/>
    </location>
</feature>
<feature type="region of interest" description="Disordered" evidence="5">
    <location>
        <begin position="1040"/>
        <end position="1067"/>
    </location>
</feature>
<evidence type="ECO:0000256" key="5">
    <source>
        <dbReference type="SAM" id="MobiDB-lite"/>
    </source>
</evidence>
<feature type="compositionally biased region" description="Basic and acidic residues" evidence="5">
    <location>
        <begin position="115"/>
        <end position="135"/>
    </location>
</feature>
<evidence type="ECO:0000313" key="8">
    <source>
        <dbReference type="EMBL" id="KIW47373.1"/>
    </source>
</evidence>
<organism evidence="8 9">
    <name type="scientific">Exophiala oligosperma</name>
    <dbReference type="NCBI Taxonomy" id="215243"/>
    <lineage>
        <taxon>Eukaryota</taxon>
        <taxon>Fungi</taxon>
        <taxon>Dikarya</taxon>
        <taxon>Ascomycota</taxon>
        <taxon>Pezizomycotina</taxon>
        <taxon>Eurotiomycetes</taxon>
        <taxon>Chaetothyriomycetidae</taxon>
        <taxon>Chaetothyriales</taxon>
        <taxon>Herpotrichiellaceae</taxon>
        <taxon>Exophiala</taxon>
    </lineage>
</organism>
<keyword evidence="9" id="KW-1185">Reference proteome</keyword>
<dbReference type="STRING" id="215243.A0A0D2DWA4"/>
<dbReference type="GO" id="GO:0006612">
    <property type="term" value="P:protein targeting to membrane"/>
    <property type="evidence" value="ECO:0007669"/>
    <property type="project" value="UniProtKB-UniRule"/>
</dbReference>